<name>A0ABD3TTY5_9LAMI</name>
<feature type="compositionally biased region" description="Polar residues" evidence="1">
    <location>
        <begin position="77"/>
        <end position="90"/>
    </location>
</feature>
<comment type="caution">
    <text evidence="3">The sequence shown here is derived from an EMBL/GenBank/DDBJ whole genome shotgun (WGS) entry which is preliminary data.</text>
</comment>
<organism evidence="3 4">
    <name type="scientific">Penstemon smallii</name>
    <dbReference type="NCBI Taxonomy" id="265156"/>
    <lineage>
        <taxon>Eukaryota</taxon>
        <taxon>Viridiplantae</taxon>
        <taxon>Streptophyta</taxon>
        <taxon>Embryophyta</taxon>
        <taxon>Tracheophyta</taxon>
        <taxon>Spermatophyta</taxon>
        <taxon>Magnoliopsida</taxon>
        <taxon>eudicotyledons</taxon>
        <taxon>Gunneridae</taxon>
        <taxon>Pentapetalae</taxon>
        <taxon>asterids</taxon>
        <taxon>lamiids</taxon>
        <taxon>Lamiales</taxon>
        <taxon>Plantaginaceae</taxon>
        <taxon>Cheloneae</taxon>
        <taxon>Penstemon</taxon>
    </lineage>
</organism>
<gene>
    <name evidence="3" type="ORF">ACJIZ3_025167</name>
</gene>
<dbReference type="Proteomes" id="UP001634393">
    <property type="component" value="Unassembled WGS sequence"/>
</dbReference>
<keyword evidence="4" id="KW-1185">Reference proteome</keyword>
<dbReference type="EMBL" id="JBJXBP010000003">
    <property type="protein sequence ID" value="KAL3840576.1"/>
    <property type="molecule type" value="Genomic_DNA"/>
</dbReference>
<evidence type="ECO:0008006" key="5">
    <source>
        <dbReference type="Google" id="ProtNLM"/>
    </source>
</evidence>
<accession>A0ABD3TTY5</accession>
<protein>
    <recommendedName>
        <fullName evidence="5">Transmembrane protein</fullName>
    </recommendedName>
</protein>
<reference evidence="3 4" key="1">
    <citation type="submission" date="2024-12" db="EMBL/GenBank/DDBJ databases">
        <title>The unique morphological basis and parallel evolutionary history of personate flowers in Penstemon.</title>
        <authorList>
            <person name="Depatie T.H."/>
            <person name="Wessinger C.A."/>
        </authorList>
    </citation>
    <scope>NUCLEOTIDE SEQUENCE [LARGE SCALE GENOMIC DNA]</scope>
    <source>
        <strain evidence="3">WTNN_2</strain>
        <tissue evidence="3">Leaf</tissue>
    </source>
</reference>
<feature type="chain" id="PRO_5044859742" description="Transmembrane protein" evidence="2">
    <location>
        <begin position="30"/>
        <end position="90"/>
    </location>
</feature>
<dbReference type="PANTHER" id="PTHR33474">
    <property type="entry name" value="TRANSMEMBRANE PROTEIN"/>
    <property type="match status" value="1"/>
</dbReference>
<proteinExistence type="predicted"/>
<feature type="region of interest" description="Disordered" evidence="1">
    <location>
        <begin position="70"/>
        <end position="90"/>
    </location>
</feature>
<evidence type="ECO:0000313" key="4">
    <source>
        <dbReference type="Proteomes" id="UP001634393"/>
    </source>
</evidence>
<dbReference type="PANTHER" id="PTHR33474:SF2">
    <property type="entry name" value="TRANSMEMBRANE PROTEIN"/>
    <property type="match status" value="1"/>
</dbReference>
<dbReference type="AlphaFoldDB" id="A0ABD3TTY5"/>
<keyword evidence="2" id="KW-0732">Signal</keyword>
<sequence length="90" mass="10078">MAADNNYALVTILAFNLLISISDLSTSRAEILLHENQAITSPEVTLQMDGIENKGEFNIHSRTRMDLEINRDYPVSGPNNRHTPTPQVKD</sequence>
<evidence type="ECO:0000256" key="2">
    <source>
        <dbReference type="SAM" id="SignalP"/>
    </source>
</evidence>
<evidence type="ECO:0000256" key="1">
    <source>
        <dbReference type="SAM" id="MobiDB-lite"/>
    </source>
</evidence>
<feature type="signal peptide" evidence="2">
    <location>
        <begin position="1"/>
        <end position="29"/>
    </location>
</feature>
<evidence type="ECO:0000313" key="3">
    <source>
        <dbReference type="EMBL" id="KAL3840576.1"/>
    </source>
</evidence>